<dbReference type="OrthoDB" id="7668193at2759"/>
<comment type="similarity">
    <text evidence="3">Belongs to the WD repeat ASA1 family.</text>
</comment>
<dbReference type="Proteomes" id="UP000738325">
    <property type="component" value="Unassembled WGS sequence"/>
</dbReference>
<dbReference type="PANTHER" id="PTHR19854">
    <property type="entry name" value="TRANSDUCIN BETA-LIKE 3"/>
    <property type="match status" value="1"/>
</dbReference>
<dbReference type="PROSITE" id="PS50294">
    <property type="entry name" value="WD_REPEATS_REGION"/>
    <property type="match status" value="1"/>
</dbReference>
<comment type="caution">
    <text evidence="7">The sequence shown here is derived from an EMBL/GenBank/DDBJ whole genome shotgun (WGS) entry which is preliminary data.</text>
</comment>
<sequence>MNTNENVIMTTIKASARHSHSSAVTPAPAPAFIFRGHDAPIHAIEFFASNTFLATGDETGWICIWDIWRRRQVHKWRGHPSSSVLALKAVPFTIASDSATAPAGASPSAESSRPSRHARSTALQEWAYIISHGRDNEIHVWDINDILHKSLGRSSASVAGTMAAGNNQNQVPVFSLPVNALNFCKMAVLPIVTAPQARQDPASAPQTGSAALSRTHQHIYIAVPSPTTPALVDIYDIVKPERTFASVGNQTEVGSAPTSPGTDEKLGSVMAIQLFQRQIESLTNPPSSLQMLVAYEGGSVVLLQESSTAASLQLPIGGSKKKRSMNILWAIKCHREPVLALAVSPDLQYAVSCGSDNVLVRYYLSEQVQGVPEVTRLPLKTNGIADVKIRDDGKIIALAGWDGRIRVFSAKTLQPLAVLKYHREGLYCLTFASVIIQRAESSDNDPAEHDRGMGHIDDAEIEEEVVVEENQQKSRGESDDDDDDDDGSDTEDVLKSRNNWSKRHWIVAGGKENRISLWELY</sequence>
<feature type="repeat" description="WD" evidence="5">
    <location>
        <begin position="34"/>
        <end position="75"/>
    </location>
</feature>
<dbReference type="InterPro" id="IPR001680">
    <property type="entry name" value="WD40_rpt"/>
</dbReference>
<proteinExistence type="inferred from homology"/>
<accession>A0A9P6UZB9</accession>
<dbReference type="Pfam" id="PF00400">
    <property type="entry name" value="WD40"/>
    <property type="match status" value="2"/>
</dbReference>
<organism evidence="7 8">
    <name type="scientific">Dissophora globulifera</name>
    <dbReference type="NCBI Taxonomy" id="979702"/>
    <lineage>
        <taxon>Eukaryota</taxon>
        <taxon>Fungi</taxon>
        <taxon>Fungi incertae sedis</taxon>
        <taxon>Mucoromycota</taxon>
        <taxon>Mortierellomycotina</taxon>
        <taxon>Mortierellomycetes</taxon>
        <taxon>Mortierellales</taxon>
        <taxon>Mortierellaceae</taxon>
        <taxon>Dissophora</taxon>
    </lineage>
</organism>
<dbReference type="SMART" id="SM00320">
    <property type="entry name" value="WD40"/>
    <property type="match status" value="5"/>
</dbReference>
<feature type="region of interest" description="Disordered" evidence="6">
    <location>
        <begin position="466"/>
        <end position="494"/>
    </location>
</feature>
<evidence type="ECO:0000256" key="5">
    <source>
        <dbReference type="PROSITE-ProRule" id="PRU00221"/>
    </source>
</evidence>
<dbReference type="InterPro" id="IPR036322">
    <property type="entry name" value="WD40_repeat_dom_sf"/>
</dbReference>
<dbReference type="InterPro" id="IPR015943">
    <property type="entry name" value="WD40/YVTN_repeat-like_dom_sf"/>
</dbReference>
<keyword evidence="2" id="KW-0677">Repeat</keyword>
<evidence type="ECO:0000256" key="6">
    <source>
        <dbReference type="SAM" id="MobiDB-lite"/>
    </source>
</evidence>
<evidence type="ECO:0000256" key="2">
    <source>
        <dbReference type="ARBA" id="ARBA00022737"/>
    </source>
</evidence>
<evidence type="ECO:0000313" key="7">
    <source>
        <dbReference type="EMBL" id="KAG0327148.1"/>
    </source>
</evidence>
<keyword evidence="8" id="KW-1185">Reference proteome</keyword>
<reference evidence="7" key="1">
    <citation type="journal article" date="2020" name="Fungal Divers.">
        <title>Resolving the Mortierellaceae phylogeny through synthesis of multi-gene phylogenetics and phylogenomics.</title>
        <authorList>
            <person name="Vandepol N."/>
            <person name="Liber J."/>
            <person name="Desiro A."/>
            <person name="Na H."/>
            <person name="Kennedy M."/>
            <person name="Barry K."/>
            <person name="Grigoriev I.V."/>
            <person name="Miller A.N."/>
            <person name="O'Donnell K."/>
            <person name="Stajich J.E."/>
            <person name="Bonito G."/>
        </authorList>
    </citation>
    <scope>NUCLEOTIDE SEQUENCE</scope>
    <source>
        <strain evidence="7">REB-010B</strain>
    </source>
</reference>
<evidence type="ECO:0000256" key="1">
    <source>
        <dbReference type="ARBA" id="ARBA00022574"/>
    </source>
</evidence>
<evidence type="ECO:0000256" key="4">
    <source>
        <dbReference type="ARBA" id="ARBA00040563"/>
    </source>
</evidence>
<evidence type="ECO:0000256" key="3">
    <source>
        <dbReference type="ARBA" id="ARBA00037931"/>
    </source>
</evidence>
<feature type="compositionally biased region" description="Acidic residues" evidence="6">
    <location>
        <begin position="478"/>
        <end position="491"/>
    </location>
</feature>
<keyword evidence="1 5" id="KW-0853">WD repeat</keyword>
<evidence type="ECO:0000313" key="8">
    <source>
        <dbReference type="Proteomes" id="UP000738325"/>
    </source>
</evidence>
<dbReference type="EMBL" id="JAAAIP010000063">
    <property type="protein sequence ID" value="KAG0327148.1"/>
    <property type="molecule type" value="Genomic_DNA"/>
</dbReference>
<dbReference type="PANTHER" id="PTHR19854:SF1">
    <property type="entry name" value="GUANINE NUCLEOTIDE-BINDING PROTEIN SUBUNIT BETA-LIKE PROTEIN 1"/>
    <property type="match status" value="1"/>
</dbReference>
<name>A0A9P6UZB9_9FUNG</name>
<protein>
    <recommendedName>
        <fullName evidence="4">ASTRA-associated protein 1</fullName>
    </recommendedName>
</protein>
<dbReference type="AlphaFoldDB" id="A0A9P6UZB9"/>
<dbReference type="Gene3D" id="2.130.10.10">
    <property type="entry name" value="YVTN repeat-like/Quinoprotein amine dehydrogenase"/>
    <property type="match status" value="2"/>
</dbReference>
<dbReference type="PROSITE" id="PS50082">
    <property type="entry name" value="WD_REPEATS_2"/>
    <property type="match status" value="1"/>
</dbReference>
<dbReference type="SUPFAM" id="SSF50978">
    <property type="entry name" value="WD40 repeat-like"/>
    <property type="match status" value="1"/>
</dbReference>
<gene>
    <name evidence="7" type="primary">ASA1</name>
    <name evidence="7" type="ORF">BGZ99_008238</name>
</gene>